<comment type="subcellular location">
    <subcellularLocation>
        <location evidence="1">Membrane</location>
        <topology evidence="1">Multi-pass membrane protein</topology>
    </subcellularLocation>
</comment>
<dbReference type="InterPro" id="IPR051784">
    <property type="entry name" value="Nod_factor_ABC_transporter"/>
</dbReference>
<dbReference type="GO" id="GO:0016020">
    <property type="term" value="C:membrane"/>
    <property type="evidence" value="ECO:0007669"/>
    <property type="project" value="UniProtKB-SubCell"/>
</dbReference>
<dbReference type="KEGG" id="ske:Sked_21540"/>
<dbReference type="HOGENOM" id="CLU_097112_0_0_11"/>
<evidence type="ECO:0000256" key="2">
    <source>
        <dbReference type="ARBA" id="ARBA00022692"/>
    </source>
</evidence>
<dbReference type="InterPro" id="IPR013525">
    <property type="entry name" value="ABC2_TM"/>
</dbReference>
<sequence>MPWLRMLVFHLRLFGKNTYFSQLMVTSTLSILALQLLAAHGNGAPDGEPLWLRAGMVGTWSVCTVAAGMIGFQRFQGTLVHLLMTPSSPSRTLLPLVASAATFGLLAFPLAGLGSAVFGRVPSAGSWTVLALGVLLFWLSCLSISSLVSAVFVLTPNAITYEGLLTVPLVLLSGVFGIPAAVPSAVVTLTYALPTTPAVRIVLDQPTGTELATLVLACVGLCLLWGAAARWALSRAARRARVTGTLEVV</sequence>
<evidence type="ECO:0000313" key="7">
    <source>
        <dbReference type="EMBL" id="ACZ22074.1"/>
    </source>
</evidence>
<keyword evidence="2 5" id="KW-0812">Transmembrane</keyword>
<accession>D1BI04</accession>
<feature type="domain" description="ABC-2 type transporter transmembrane" evidence="6">
    <location>
        <begin position="44"/>
        <end position="203"/>
    </location>
</feature>
<feature type="transmembrane region" description="Helical" evidence="5">
    <location>
        <begin position="167"/>
        <end position="191"/>
    </location>
</feature>
<dbReference type="Pfam" id="PF01061">
    <property type="entry name" value="ABC2_membrane"/>
    <property type="match status" value="1"/>
</dbReference>
<proteinExistence type="predicted"/>
<name>D1BI04_SANKS</name>
<dbReference type="PANTHER" id="PTHR43229:SF6">
    <property type="entry name" value="ABC-TYPE MULTIDRUG TRANSPORT SYSTEM, PERMEASE COMPONENT"/>
    <property type="match status" value="1"/>
</dbReference>
<dbReference type="EMBL" id="CP001819">
    <property type="protein sequence ID" value="ACZ22074.1"/>
    <property type="molecule type" value="Genomic_DNA"/>
</dbReference>
<feature type="transmembrane region" description="Helical" evidence="5">
    <location>
        <begin position="51"/>
        <end position="72"/>
    </location>
</feature>
<keyword evidence="8" id="KW-1185">Reference proteome</keyword>
<dbReference type="eggNOG" id="COG0842">
    <property type="taxonomic scope" value="Bacteria"/>
</dbReference>
<evidence type="ECO:0000259" key="6">
    <source>
        <dbReference type="Pfam" id="PF01061"/>
    </source>
</evidence>
<evidence type="ECO:0000256" key="3">
    <source>
        <dbReference type="ARBA" id="ARBA00022989"/>
    </source>
</evidence>
<dbReference type="RefSeq" id="WP_012867143.1">
    <property type="nucleotide sequence ID" value="NC_013521.1"/>
</dbReference>
<feature type="transmembrane region" description="Helical" evidence="5">
    <location>
        <begin position="130"/>
        <end position="155"/>
    </location>
</feature>
<keyword evidence="3 5" id="KW-1133">Transmembrane helix</keyword>
<gene>
    <name evidence="7" type="ordered locus">Sked_21540</name>
</gene>
<keyword evidence="4 5" id="KW-0472">Membrane</keyword>
<organism evidence="7 8">
    <name type="scientific">Sanguibacter keddieii (strain ATCC 51767 / DSM 10542 / NCFB 3025 / ST-74)</name>
    <dbReference type="NCBI Taxonomy" id="446469"/>
    <lineage>
        <taxon>Bacteria</taxon>
        <taxon>Bacillati</taxon>
        <taxon>Actinomycetota</taxon>
        <taxon>Actinomycetes</taxon>
        <taxon>Micrococcales</taxon>
        <taxon>Sanguibacteraceae</taxon>
        <taxon>Sanguibacter</taxon>
    </lineage>
</organism>
<evidence type="ECO:0000256" key="4">
    <source>
        <dbReference type="ARBA" id="ARBA00023136"/>
    </source>
</evidence>
<dbReference type="STRING" id="446469.Sked_21540"/>
<dbReference type="AlphaFoldDB" id="D1BI04"/>
<dbReference type="PANTHER" id="PTHR43229">
    <property type="entry name" value="NODULATION PROTEIN J"/>
    <property type="match status" value="1"/>
</dbReference>
<evidence type="ECO:0000256" key="1">
    <source>
        <dbReference type="ARBA" id="ARBA00004141"/>
    </source>
</evidence>
<feature type="transmembrane region" description="Helical" evidence="5">
    <location>
        <begin position="211"/>
        <end position="233"/>
    </location>
</feature>
<feature type="transmembrane region" description="Helical" evidence="5">
    <location>
        <begin position="93"/>
        <end position="118"/>
    </location>
</feature>
<dbReference type="Proteomes" id="UP000000322">
    <property type="component" value="Chromosome"/>
</dbReference>
<dbReference type="GO" id="GO:0140359">
    <property type="term" value="F:ABC-type transporter activity"/>
    <property type="evidence" value="ECO:0007669"/>
    <property type="project" value="InterPro"/>
</dbReference>
<evidence type="ECO:0000256" key="5">
    <source>
        <dbReference type="SAM" id="Phobius"/>
    </source>
</evidence>
<evidence type="ECO:0000313" key="8">
    <source>
        <dbReference type="Proteomes" id="UP000000322"/>
    </source>
</evidence>
<protein>
    <submittedName>
        <fullName evidence="7">ABC-type multidrug transport system, permease component</fullName>
    </submittedName>
</protein>
<reference evidence="7 8" key="1">
    <citation type="journal article" date="2009" name="Stand. Genomic Sci.">
        <title>Complete genome sequence of Sanguibacter keddieii type strain (ST-74).</title>
        <authorList>
            <person name="Ivanova N."/>
            <person name="Sikorski J."/>
            <person name="Sims D."/>
            <person name="Brettin T."/>
            <person name="Detter J.C."/>
            <person name="Han C."/>
            <person name="Lapidus A."/>
            <person name="Copeland A."/>
            <person name="Glavina Del Rio T."/>
            <person name="Nolan M."/>
            <person name="Chen F."/>
            <person name="Lucas S."/>
            <person name="Tice H."/>
            <person name="Cheng J.F."/>
            <person name="Bruce D."/>
            <person name="Goodwin L."/>
            <person name="Pitluck S."/>
            <person name="Pati A."/>
            <person name="Mavromatis K."/>
            <person name="Chen A."/>
            <person name="Palaniappan K."/>
            <person name="D'haeseleer P."/>
            <person name="Chain P."/>
            <person name="Bristow J."/>
            <person name="Eisen J.A."/>
            <person name="Markowitz V."/>
            <person name="Hugenholtz P."/>
            <person name="Goker M."/>
            <person name="Pukall R."/>
            <person name="Klenk H.P."/>
            <person name="Kyrpides N.C."/>
        </authorList>
    </citation>
    <scope>NUCLEOTIDE SEQUENCE [LARGE SCALE GENOMIC DNA]</scope>
    <source>
        <strain evidence="8">ATCC 51767 / DSM 10542 / NCFB 3025 / ST-74</strain>
    </source>
</reference>